<dbReference type="NCBIfam" id="NF004559">
    <property type="entry name" value="PRK05899.2-5"/>
    <property type="match status" value="1"/>
</dbReference>
<evidence type="ECO:0000256" key="2">
    <source>
        <dbReference type="ARBA" id="ARBA00001936"/>
    </source>
</evidence>
<dbReference type="Gene3D" id="3.40.50.970">
    <property type="match status" value="2"/>
</dbReference>
<dbReference type="InterPro" id="IPR033248">
    <property type="entry name" value="Transketolase_C"/>
</dbReference>
<organism evidence="23 24">
    <name type="scientific">Neogobius melanostomus</name>
    <name type="common">round goby</name>
    <dbReference type="NCBI Taxonomy" id="47308"/>
    <lineage>
        <taxon>Eukaryota</taxon>
        <taxon>Metazoa</taxon>
        <taxon>Chordata</taxon>
        <taxon>Craniata</taxon>
        <taxon>Vertebrata</taxon>
        <taxon>Euteleostomi</taxon>
        <taxon>Actinopterygii</taxon>
        <taxon>Neopterygii</taxon>
        <taxon>Teleostei</taxon>
        <taxon>Neoteleostei</taxon>
        <taxon>Acanthomorphata</taxon>
        <taxon>Gobiaria</taxon>
        <taxon>Gobiiformes</taxon>
        <taxon>Gobioidei</taxon>
        <taxon>Gobiidae</taxon>
        <taxon>Benthophilinae</taxon>
        <taxon>Neogobiini</taxon>
        <taxon>Neogobius</taxon>
    </lineage>
</organism>
<evidence type="ECO:0000256" key="15">
    <source>
        <dbReference type="ARBA" id="ARBA00022837"/>
    </source>
</evidence>
<dbReference type="CDD" id="cd07033">
    <property type="entry name" value="TPP_PYR_DXS_TK_like"/>
    <property type="match status" value="1"/>
</dbReference>
<dbReference type="GO" id="GO:0005789">
    <property type="term" value="C:endoplasmic reticulum membrane"/>
    <property type="evidence" value="ECO:0007669"/>
    <property type="project" value="TreeGrafter"/>
</dbReference>
<keyword evidence="13" id="KW-0808">Transferase</keyword>
<keyword evidence="24" id="KW-1185">Reference proteome</keyword>
<evidence type="ECO:0000256" key="16">
    <source>
        <dbReference type="ARBA" id="ARBA00022842"/>
    </source>
</evidence>
<keyword evidence="16" id="KW-0460">Magnesium</keyword>
<comment type="catalytic activity">
    <reaction evidence="20">
        <text>D-sedoheptulose 7-phosphate + D-glyceraldehyde 3-phosphate = aldehydo-D-ribose 5-phosphate + D-xylulose 5-phosphate</text>
        <dbReference type="Rhea" id="RHEA:10508"/>
        <dbReference type="ChEBI" id="CHEBI:57483"/>
        <dbReference type="ChEBI" id="CHEBI:57737"/>
        <dbReference type="ChEBI" id="CHEBI:58273"/>
        <dbReference type="ChEBI" id="CHEBI:59776"/>
        <dbReference type="EC" id="2.2.1.1"/>
    </reaction>
</comment>
<evidence type="ECO:0000256" key="14">
    <source>
        <dbReference type="ARBA" id="ARBA00022723"/>
    </source>
</evidence>
<dbReference type="GO" id="GO:0004802">
    <property type="term" value="F:transketolase activity"/>
    <property type="evidence" value="ECO:0007669"/>
    <property type="project" value="UniProtKB-EC"/>
</dbReference>
<dbReference type="Gene3D" id="3.40.50.920">
    <property type="match status" value="2"/>
</dbReference>
<proteinExistence type="inferred from homology"/>
<evidence type="ECO:0000259" key="22">
    <source>
        <dbReference type="SMART" id="SM00861"/>
    </source>
</evidence>
<dbReference type="SUPFAM" id="SSF52518">
    <property type="entry name" value="Thiamin diphosphate-binding fold (THDP-binding)"/>
    <property type="match status" value="2"/>
</dbReference>
<dbReference type="InterPro" id="IPR009014">
    <property type="entry name" value="Transketo_C/PFOR_II"/>
</dbReference>
<dbReference type="InterPro" id="IPR029061">
    <property type="entry name" value="THDP-binding"/>
</dbReference>
<evidence type="ECO:0000256" key="8">
    <source>
        <dbReference type="ARBA" id="ARBA00011738"/>
    </source>
</evidence>
<keyword evidence="21" id="KW-0812">Transmembrane</keyword>
<evidence type="ECO:0000256" key="18">
    <source>
        <dbReference type="ARBA" id="ARBA00022990"/>
    </source>
</evidence>
<evidence type="ECO:0000256" key="19">
    <source>
        <dbReference type="ARBA" id="ARBA00023052"/>
    </source>
</evidence>
<dbReference type="Ensembl" id="ENSNMLT00000039209.1">
    <property type="protein sequence ID" value="ENSNMLP00000035204.1"/>
    <property type="gene ID" value="ENSNMLG00000021354.1"/>
</dbReference>
<evidence type="ECO:0000256" key="20">
    <source>
        <dbReference type="ARBA" id="ARBA00049473"/>
    </source>
</evidence>
<reference evidence="23" key="2">
    <citation type="submission" date="2025-09" db="UniProtKB">
        <authorList>
            <consortium name="Ensembl"/>
        </authorList>
    </citation>
    <scope>IDENTIFICATION</scope>
</reference>
<dbReference type="EC" id="2.2.1.1" evidence="9"/>
<dbReference type="GO" id="GO:0070062">
    <property type="term" value="C:extracellular exosome"/>
    <property type="evidence" value="ECO:0007669"/>
    <property type="project" value="TreeGrafter"/>
</dbReference>
<evidence type="ECO:0000313" key="23">
    <source>
        <dbReference type="Ensembl" id="ENSNMLP00000035204.1"/>
    </source>
</evidence>
<dbReference type="FunFam" id="3.40.50.970:FF:000129">
    <property type="entry name" value="Transketolase"/>
    <property type="match status" value="1"/>
</dbReference>
<keyword evidence="21" id="KW-1133">Transmembrane helix</keyword>
<feature type="domain" description="Transketolase-like pyrimidine-binding" evidence="22">
    <location>
        <begin position="301"/>
        <end position="465"/>
    </location>
</feature>
<evidence type="ECO:0000256" key="21">
    <source>
        <dbReference type="SAM" id="Phobius"/>
    </source>
</evidence>
<dbReference type="GO" id="GO:0030976">
    <property type="term" value="F:thiamine pyrophosphate binding"/>
    <property type="evidence" value="ECO:0007669"/>
    <property type="project" value="TreeGrafter"/>
</dbReference>
<comment type="cofactor">
    <cofactor evidence="2">
        <name>Mn(2+)</name>
        <dbReference type="ChEBI" id="CHEBI:29035"/>
    </cofactor>
</comment>
<keyword evidence="11" id="KW-1017">Isopeptide bond</keyword>
<keyword evidence="14" id="KW-0479">Metal-binding</keyword>
<comment type="cofactor">
    <cofactor evidence="1">
        <name>Ca(2+)</name>
        <dbReference type="ChEBI" id="CHEBI:29108"/>
    </cofactor>
</comment>
<evidence type="ECO:0000256" key="5">
    <source>
        <dbReference type="ARBA" id="ARBA00001964"/>
    </source>
</evidence>
<dbReference type="GO" id="GO:0046872">
    <property type="term" value="F:metal ion binding"/>
    <property type="evidence" value="ECO:0007669"/>
    <property type="project" value="UniProtKB-KW"/>
</dbReference>
<keyword evidence="12" id="KW-0597">Phosphoprotein</keyword>
<sequence>IMEDYHKPDQQTIQVLRNIANRLRINCIKATTTAGNGHPTSCCSVAEIMSVLFFHTMRYRPEDPRHYNNDRFLLSKGHAAPALYSMWVETGFLKENEMFSLNHPNVCVCVCVCVCIYIYIYIYIYLQLPMNYRVFCLMGDGEMSEGSVWEAMSFASYYQLDNLVAILDINRLGQSDTSPLQHHVDKYYKRFEAFGWHAIIVDGHSVEELCKALSQPRHQPTAIIAKTIKGKGIPAAEDKQGWHAKPLPKDMAEMVAKDLQSRIMNSSKHLYPSAPTEDSPPVSLRNIRMPSAPSYKAGEKISTRKAYGMALAKLGRYYERVVALDGDTNNLTYSEIFKNEHPNRFVECYIAQQNMVSVAVGCAARDRNLVFASTLASFFTRTHDQLRMAAMSESNVKLCGSHCGLSNGEEGPSLMALEDLAMFRALPSSTIFYPSDGVSTEKATDLAATTKGLCYIRTSRHDCSIIYNSNEDFHVGQAKVVYQSKDDQVTVVAAGMMIHEALAAAEHLKKGRVLTVEDHYYEGGLGEALSSVMVNEQGYNLHCLAVSHVPRSGKPHELLKIYGIDHLNHASLTLLTKLQ</sequence>
<keyword evidence="18" id="KW-0007">Acetylation</keyword>
<dbReference type="Pfam" id="PF02779">
    <property type="entry name" value="Transket_pyr"/>
    <property type="match status" value="1"/>
</dbReference>
<dbReference type="CDD" id="cd02012">
    <property type="entry name" value="TPP_TK"/>
    <property type="match status" value="1"/>
</dbReference>
<evidence type="ECO:0000256" key="17">
    <source>
        <dbReference type="ARBA" id="ARBA00022843"/>
    </source>
</evidence>
<dbReference type="SMART" id="SM00861">
    <property type="entry name" value="Transket_pyr"/>
    <property type="match status" value="1"/>
</dbReference>
<dbReference type="GO" id="GO:0009052">
    <property type="term" value="P:pentose-phosphate shunt, non-oxidative branch"/>
    <property type="evidence" value="ECO:0007669"/>
    <property type="project" value="TreeGrafter"/>
</dbReference>
<dbReference type="InterPro" id="IPR051424">
    <property type="entry name" value="Transketolase-like"/>
</dbReference>
<evidence type="ECO:0000256" key="4">
    <source>
        <dbReference type="ARBA" id="ARBA00001946"/>
    </source>
</evidence>
<dbReference type="Pfam" id="PF02780">
    <property type="entry name" value="Transketolase_C"/>
    <property type="match status" value="1"/>
</dbReference>
<keyword evidence="21" id="KW-0472">Membrane</keyword>
<evidence type="ECO:0000256" key="7">
    <source>
        <dbReference type="ARBA" id="ARBA00007131"/>
    </source>
</evidence>
<dbReference type="Proteomes" id="UP000694523">
    <property type="component" value="Unplaced"/>
</dbReference>
<feature type="transmembrane region" description="Helical" evidence="21">
    <location>
        <begin position="106"/>
        <end position="126"/>
    </location>
</feature>
<evidence type="ECO:0000256" key="3">
    <source>
        <dbReference type="ARBA" id="ARBA00001941"/>
    </source>
</evidence>
<dbReference type="Pfam" id="PF00456">
    <property type="entry name" value="Transketolase_N"/>
    <property type="match status" value="2"/>
</dbReference>
<dbReference type="InterPro" id="IPR049557">
    <property type="entry name" value="Transketolase_CS"/>
</dbReference>
<dbReference type="SUPFAM" id="SSF52922">
    <property type="entry name" value="TK C-terminal domain-like"/>
    <property type="match status" value="1"/>
</dbReference>
<evidence type="ECO:0000256" key="10">
    <source>
        <dbReference type="ARBA" id="ARBA00016662"/>
    </source>
</evidence>
<comment type="function">
    <text evidence="6">Catalyzes the transfer of a two-carbon ketol group from a ketose donor to an aldose acceptor, via a covalent intermediate with the cofactor thiamine pyrophosphate.</text>
</comment>
<evidence type="ECO:0000256" key="1">
    <source>
        <dbReference type="ARBA" id="ARBA00001913"/>
    </source>
</evidence>
<keyword evidence="17" id="KW-0832">Ubl conjugation</keyword>
<dbReference type="InterPro" id="IPR005475">
    <property type="entry name" value="Transketolase-like_Pyr-bd"/>
</dbReference>
<keyword evidence="15" id="KW-0106">Calcium</keyword>
<protein>
    <recommendedName>
        <fullName evidence="10">Transketolase</fullName>
        <ecNumber evidence="9">2.2.1.1</ecNumber>
    </recommendedName>
</protein>
<dbReference type="InterPro" id="IPR005474">
    <property type="entry name" value="Transketolase_N"/>
</dbReference>
<comment type="cofactor">
    <cofactor evidence="5">
        <name>thiamine diphosphate</name>
        <dbReference type="ChEBI" id="CHEBI:58937"/>
    </cofactor>
</comment>
<evidence type="ECO:0000256" key="13">
    <source>
        <dbReference type="ARBA" id="ARBA00022679"/>
    </source>
</evidence>
<name>A0A8C6UMM3_9GOBI</name>
<evidence type="ECO:0000313" key="24">
    <source>
        <dbReference type="Proteomes" id="UP000694523"/>
    </source>
</evidence>
<comment type="cofactor">
    <cofactor evidence="3">
        <name>Co(2+)</name>
        <dbReference type="ChEBI" id="CHEBI:48828"/>
    </cofactor>
</comment>
<accession>A0A8C6UMM3</accession>
<evidence type="ECO:0000256" key="11">
    <source>
        <dbReference type="ARBA" id="ARBA00022499"/>
    </source>
</evidence>
<dbReference type="PANTHER" id="PTHR43195">
    <property type="entry name" value="TRANSKETOLASE"/>
    <property type="match status" value="1"/>
</dbReference>
<evidence type="ECO:0000256" key="12">
    <source>
        <dbReference type="ARBA" id="ARBA00022553"/>
    </source>
</evidence>
<evidence type="ECO:0000256" key="9">
    <source>
        <dbReference type="ARBA" id="ARBA00013152"/>
    </source>
</evidence>
<comment type="subunit">
    <text evidence="8">Homodimer.</text>
</comment>
<dbReference type="PROSITE" id="PS00801">
    <property type="entry name" value="TRANSKETOLASE_1"/>
    <property type="match status" value="1"/>
</dbReference>
<dbReference type="PANTHER" id="PTHR43195:SF3">
    <property type="entry name" value="TRANSKETOLASE"/>
    <property type="match status" value="1"/>
</dbReference>
<reference evidence="23" key="1">
    <citation type="submission" date="2025-08" db="UniProtKB">
        <authorList>
            <consortium name="Ensembl"/>
        </authorList>
    </citation>
    <scope>IDENTIFICATION</scope>
</reference>
<comment type="similarity">
    <text evidence="7">Belongs to the transketolase family.</text>
</comment>
<dbReference type="AlphaFoldDB" id="A0A8C6UMM3"/>
<comment type="cofactor">
    <cofactor evidence="4">
        <name>Mg(2+)</name>
        <dbReference type="ChEBI" id="CHEBI:18420"/>
    </cofactor>
</comment>
<keyword evidence="19" id="KW-0786">Thiamine pyrophosphate</keyword>
<evidence type="ECO:0000256" key="6">
    <source>
        <dbReference type="ARBA" id="ARBA00002931"/>
    </source>
</evidence>